<dbReference type="Proteomes" id="UP000276133">
    <property type="component" value="Unassembled WGS sequence"/>
</dbReference>
<keyword evidence="2" id="KW-1185">Reference proteome</keyword>
<comment type="caution">
    <text evidence="1">The sequence shown here is derived from an EMBL/GenBank/DDBJ whole genome shotgun (WGS) entry which is preliminary data.</text>
</comment>
<accession>A0A3M7PLI0</accession>
<sequence>MVKIIYKRYLISYKTFYPHHFWGKKNKIVIAEKSWTISKQINSPINLTKKCTLSYAPLLVFN</sequence>
<reference evidence="1 2" key="1">
    <citation type="journal article" date="2018" name="Sci. Rep.">
        <title>Genomic signatures of local adaptation to the degree of environmental predictability in rotifers.</title>
        <authorList>
            <person name="Franch-Gras L."/>
            <person name="Hahn C."/>
            <person name="Garcia-Roger E.M."/>
            <person name="Carmona M.J."/>
            <person name="Serra M."/>
            <person name="Gomez A."/>
        </authorList>
    </citation>
    <scope>NUCLEOTIDE SEQUENCE [LARGE SCALE GENOMIC DNA]</scope>
    <source>
        <strain evidence="1">HYR1</strain>
    </source>
</reference>
<name>A0A3M7PLI0_BRAPC</name>
<evidence type="ECO:0000313" key="2">
    <source>
        <dbReference type="Proteomes" id="UP000276133"/>
    </source>
</evidence>
<evidence type="ECO:0000313" key="1">
    <source>
        <dbReference type="EMBL" id="RMZ99624.1"/>
    </source>
</evidence>
<gene>
    <name evidence="1" type="ORF">BpHYR1_005965</name>
</gene>
<protein>
    <submittedName>
        <fullName evidence="1">Uncharacterized protein</fullName>
    </submittedName>
</protein>
<dbReference type="AlphaFoldDB" id="A0A3M7PLI0"/>
<dbReference type="EMBL" id="REGN01010134">
    <property type="protein sequence ID" value="RMZ99624.1"/>
    <property type="molecule type" value="Genomic_DNA"/>
</dbReference>
<proteinExistence type="predicted"/>
<organism evidence="1 2">
    <name type="scientific">Brachionus plicatilis</name>
    <name type="common">Marine rotifer</name>
    <name type="synonym">Brachionus muelleri</name>
    <dbReference type="NCBI Taxonomy" id="10195"/>
    <lineage>
        <taxon>Eukaryota</taxon>
        <taxon>Metazoa</taxon>
        <taxon>Spiralia</taxon>
        <taxon>Gnathifera</taxon>
        <taxon>Rotifera</taxon>
        <taxon>Eurotatoria</taxon>
        <taxon>Monogononta</taxon>
        <taxon>Pseudotrocha</taxon>
        <taxon>Ploima</taxon>
        <taxon>Brachionidae</taxon>
        <taxon>Brachionus</taxon>
    </lineage>
</organism>